<name>A0A1F5ESQ3_9BACT</name>
<dbReference type="GO" id="GO:0016020">
    <property type="term" value="C:membrane"/>
    <property type="evidence" value="ECO:0007669"/>
    <property type="project" value="UniProtKB-SubCell"/>
</dbReference>
<dbReference type="Proteomes" id="UP000177390">
    <property type="component" value="Unassembled WGS sequence"/>
</dbReference>
<dbReference type="Gene3D" id="1.20.1440.20">
    <property type="entry name" value="LemA-like domain"/>
    <property type="match status" value="1"/>
</dbReference>
<sequence>MSYQLALLAIVVALAFYVVSVYNWLQTTLTRISASIQEIGNQLKRQANLIPNLETAAKAYLKHEKDIYKSLTDARKAVESAAGGRDMVAVDKAADKVSALLPKLAILVESNPELKGEKVVSRLMDELRDTADKLTYARRVLIDLSADFNAKLITFPSNIVAGMFGFKSQAGLTTPTKGTHLTVTEDETKDQKISL</sequence>
<evidence type="ECO:0000256" key="1">
    <source>
        <dbReference type="ARBA" id="ARBA00004167"/>
    </source>
</evidence>
<comment type="similarity">
    <text evidence="2">Belongs to the LemA family.</text>
</comment>
<accession>A0A1F5ESQ3</accession>
<organism evidence="6 7">
    <name type="scientific">Candidatus Collierbacteria bacterium RIFCSPHIGHO2_02_FULL_49_10</name>
    <dbReference type="NCBI Taxonomy" id="1817723"/>
    <lineage>
        <taxon>Bacteria</taxon>
        <taxon>Candidatus Collieribacteriota</taxon>
    </lineage>
</organism>
<dbReference type="PANTHER" id="PTHR34478:SF1">
    <property type="entry name" value="PROTEIN LEMA"/>
    <property type="match status" value="1"/>
</dbReference>
<keyword evidence="5" id="KW-0472">Membrane</keyword>
<dbReference type="EMBL" id="MFAH01000061">
    <property type="protein sequence ID" value="OGD70194.1"/>
    <property type="molecule type" value="Genomic_DNA"/>
</dbReference>
<evidence type="ECO:0000256" key="5">
    <source>
        <dbReference type="ARBA" id="ARBA00023136"/>
    </source>
</evidence>
<comment type="subcellular location">
    <subcellularLocation>
        <location evidence="1">Membrane</location>
        <topology evidence="1">Single-pass membrane protein</topology>
    </subcellularLocation>
</comment>
<evidence type="ECO:0000313" key="6">
    <source>
        <dbReference type="EMBL" id="OGD70194.1"/>
    </source>
</evidence>
<dbReference type="AlphaFoldDB" id="A0A1F5ESQ3"/>
<evidence type="ECO:0008006" key="8">
    <source>
        <dbReference type="Google" id="ProtNLM"/>
    </source>
</evidence>
<keyword evidence="4" id="KW-1133">Transmembrane helix</keyword>
<evidence type="ECO:0000256" key="2">
    <source>
        <dbReference type="ARBA" id="ARBA00008854"/>
    </source>
</evidence>
<keyword evidence="3" id="KW-0812">Transmembrane</keyword>
<protein>
    <recommendedName>
        <fullName evidence="8">LemA family protein</fullName>
    </recommendedName>
</protein>
<proteinExistence type="inferred from homology"/>
<dbReference type="InterPro" id="IPR007156">
    <property type="entry name" value="MamQ_LemA"/>
</dbReference>
<dbReference type="SUPFAM" id="SSF140478">
    <property type="entry name" value="LemA-like"/>
    <property type="match status" value="1"/>
</dbReference>
<dbReference type="PANTHER" id="PTHR34478">
    <property type="entry name" value="PROTEIN LEMA"/>
    <property type="match status" value="1"/>
</dbReference>
<evidence type="ECO:0000313" key="7">
    <source>
        <dbReference type="Proteomes" id="UP000177390"/>
    </source>
</evidence>
<evidence type="ECO:0000256" key="4">
    <source>
        <dbReference type="ARBA" id="ARBA00022989"/>
    </source>
</evidence>
<comment type="caution">
    <text evidence="6">The sequence shown here is derived from an EMBL/GenBank/DDBJ whole genome shotgun (WGS) entry which is preliminary data.</text>
</comment>
<reference evidence="6 7" key="1">
    <citation type="journal article" date="2016" name="Nat. Commun.">
        <title>Thousands of microbial genomes shed light on interconnected biogeochemical processes in an aquifer system.</title>
        <authorList>
            <person name="Anantharaman K."/>
            <person name="Brown C.T."/>
            <person name="Hug L.A."/>
            <person name="Sharon I."/>
            <person name="Castelle C.J."/>
            <person name="Probst A.J."/>
            <person name="Thomas B.C."/>
            <person name="Singh A."/>
            <person name="Wilkins M.J."/>
            <person name="Karaoz U."/>
            <person name="Brodie E.L."/>
            <person name="Williams K.H."/>
            <person name="Hubbard S.S."/>
            <person name="Banfield J.F."/>
        </authorList>
    </citation>
    <scope>NUCLEOTIDE SEQUENCE [LARGE SCALE GENOMIC DNA]</scope>
</reference>
<evidence type="ECO:0000256" key="3">
    <source>
        <dbReference type="ARBA" id="ARBA00022692"/>
    </source>
</evidence>
<gene>
    <name evidence="6" type="ORF">A3D09_03480</name>
</gene>
<dbReference type="Pfam" id="PF04011">
    <property type="entry name" value="LemA"/>
    <property type="match status" value="1"/>
</dbReference>
<dbReference type="InterPro" id="IPR023353">
    <property type="entry name" value="LemA-like_dom_sf"/>
</dbReference>